<keyword evidence="3" id="KW-1185">Reference proteome</keyword>
<accession>A0ABV0NDD5</accession>
<evidence type="ECO:0000313" key="2">
    <source>
        <dbReference type="EMBL" id="MEQ2169397.1"/>
    </source>
</evidence>
<feature type="region of interest" description="Disordered" evidence="1">
    <location>
        <begin position="68"/>
        <end position="96"/>
    </location>
</feature>
<dbReference type="Proteomes" id="UP001476798">
    <property type="component" value="Unassembled WGS sequence"/>
</dbReference>
<organism evidence="2 3">
    <name type="scientific">Goodea atripinnis</name>
    <dbReference type="NCBI Taxonomy" id="208336"/>
    <lineage>
        <taxon>Eukaryota</taxon>
        <taxon>Metazoa</taxon>
        <taxon>Chordata</taxon>
        <taxon>Craniata</taxon>
        <taxon>Vertebrata</taxon>
        <taxon>Euteleostomi</taxon>
        <taxon>Actinopterygii</taxon>
        <taxon>Neopterygii</taxon>
        <taxon>Teleostei</taxon>
        <taxon>Neoteleostei</taxon>
        <taxon>Acanthomorphata</taxon>
        <taxon>Ovalentaria</taxon>
        <taxon>Atherinomorphae</taxon>
        <taxon>Cyprinodontiformes</taxon>
        <taxon>Goodeidae</taxon>
        <taxon>Goodea</taxon>
    </lineage>
</organism>
<gene>
    <name evidence="2" type="ORF">GOODEAATRI_024801</name>
</gene>
<comment type="caution">
    <text evidence="2">The sequence shown here is derived from an EMBL/GenBank/DDBJ whole genome shotgun (WGS) entry which is preliminary data.</text>
</comment>
<reference evidence="2 3" key="1">
    <citation type="submission" date="2021-06" db="EMBL/GenBank/DDBJ databases">
        <authorList>
            <person name="Palmer J.M."/>
        </authorList>
    </citation>
    <scope>NUCLEOTIDE SEQUENCE [LARGE SCALE GENOMIC DNA]</scope>
    <source>
        <strain evidence="2 3">GA_2019</strain>
        <tissue evidence="2">Muscle</tissue>
    </source>
</reference>
<evidence type="ECO:0000256" key="1">
    <source>
        <dbReference type="SAM" id="MobiDB-lite"/>
    </source>
</evidence>
<protein>
    <submittedName>
        <fullName evidence="2">Uncharacterized protein</fullName>
    </submittedName>
</protein>
<name>A0ABV0NDD5_9TELE</name>
<dbReference type="EMBL" id="JAHRIO010032813">
    <property type="protein sequence ID" value="MEQ2169397.1"/>
    <property type="molecule type" value="Genomic_DNA"/>
</dbReference>
<proteinExistence type="predicted"/>
<sequence length="154" mass="16493">MSGHAAAQRPAGSTHVLATEAAERVGLAVLVAGAQTAPLRCLPDQLRREASVGHMGPMLHQWSNQHPAELLGEQPPPVPRLKHPPRVGSPPEHEEVVGGHVEDVVKEGRGPAARHPMTAVDSEELVDSFLAGVVVEQDQRLFVPELVRHVAVRS</sequence>
<evidence type="ECO:0000313" key="3">
    <source>
        <dbReference type="Proteomes" id="UP001476798"/>
    </source>
</evidence>